<keyword evidence="3" id="KW-1185">Reference proteome</keyword>
<dbReference type="RefSeq" id="WP_100902349.1">
    <property type="nucleotide sequence ID" value="NZ_CAWNNC010000001.1"/>
</dbReference>
<sequence length="126" mass="14226">MATSDKSNARLRSATDFPKTIESFDPSEANKFYEEMRDCLIFSNRSRSQLIRRNEEHKQTILKVKTDFDHLQGMISQLKKDKESLAEGNQKVITALELQIGTMSGHLDKLSSAFDSVSDIGNASQQ</sequence>
<proteinExistence type="predicted"/>
<dbReference type="AlphaFoldDB" id="A0A2K8T5E1"/>
<evidence type="ECO:0000313" key="2">
    <source>
        <dbReference type="EMBL" id="AUB42245.1"/>
    </source>
</evidence>
<gene>
    <name evidence="2" type="ORF">COO91_08357</name>
</gene>
<feature type="region of interest" description="Disordered" evidence="1">
    <location>
        <begin position="1"/>
        <end position="22"/>
    </location>
</feature>
<name>A0A2K8T5E1_9NOSO</name>
<dbReference type="OrthoDB" id="572753at2"/>
<evidence type="ECO:0000256" key="1">
    <source>
        <dbReference type="SAM" id="MobiDB-lite"/>
    </source>
</evidence>
<protein>
    <submittedName>
        <fullName evidence="2">Uncharacterized protein</fullName>
    </submittedName>
</protein>
<reference evidence="2 3" key="1">
    <citation type="submission" date="2017-11" db="EMBL/GenBank/DDBJ databases">
        <title>Complete genome of a free-living desiccation-tolerant cyanobacterium and its photosynthetic adaptation to extreme terrestrial habitat.</title>
        <authorList>
            <person name="Shang J."/>
        </authorList>
    </citation>
    <scope>NUCLEOTIDE SEQUENCE [LARGE SCALE GENOMIC DNA]</scope>
    <source>
        <strain evidence="2 3">CCNUN1</strain>
    </source>
</reference>
<dbReference type="EMBL" id="CP024785">
    <property type="protein sequence ID" value="AUB42245.1"/>
    <property type="molecule type" value="Genomic_DNA"/>
</dbReference>
<accession>A0A2K8T5E1</accession>
<dbReference type="Proteomes" id="UP000232003">
    <property type="component" value="Chromosome"/>
</dbReference>
<evidence type="ECO:0000313" key="3">
    <source>
        <dbReference type="Proteomes" id="UP000232003"/>
    </source>
</evidence>
<organism evidence="2 3">
    <name type="scientific">Nostoc flagelliforme CCNUN1</name>
    <dbReference type="NCBI Taxonomy" id="2038116"/>
    <lineage>
        <taxon>Bacteria</taxon>
        <taxon>Bacillati</taxon>
        <taxon>Cyanobacteriota</taxon>
        <taxon>Cyanophyceae</taxon>
        <taxon>Nostocales</taxon>
        <taxon>Nostocaceae</taxon>
        <taxon>Nostoc</taxon>
    </lineage>
</organism>
<dbReference type="KEGG" id="nfl:COO91_08357"/>